<name>A0A2P4WWS5_9STRA</name>
<dbReference type="EMBL" id="NCKW01020538">
    <property type="protein sequence ID" value="POM57741.1"/>
    <property type="molecule type" value="Genomic_DNA"/>
</dbReference>
<dbReference type="OrthoDB" id="88475at2759"/>
<keyword evidence="2" id="KW-1185">Reference proteome</keyword>
<dbReference type="Proteomes" id="UP000237271">
    <property type="component" value="Unassembled WGS sequence"/>
</dbReference>
<sequence length="118" mass="13690">MSNKFELNKNGRPVGWDGQSWMYYKNMMLIAFEDKSVLAYANAENTFAEGTTYDEKRAFDEAQAKVNQIIMASHSMELGQRVWSKDGIEMWKYLVRLYEGIKNSATRTNQETVLCNKL</sequence>
<evidence type="ECO:0000313" key="2">
    <source>
        <dbReference type="Proteomes" id="UP000237271"/>
    </source>
</evidence>
<comment type="caution">
    <text evidence="1">The sequence shown here is derived from an EMBL/GenBank/DDBJ whole genome shotgun (WGS) entry which is preliminary data.</text>
</comment>
<reference evidence="1 2" key="1">
    <citation type="journal article" date="2017" name="Genome Biol. Evol.">
        <title>Phytophthora megakarya and P. palmivora, closely related causal agents of cacao black pod rot, underwent increases in genome sizes and gene numbers by different mechanisms.</title>
        <authorList>
            <person name="Ali S.S."/>
            <person name="Shao J."/>
            <person name="Lary D.J."/>
            <person name="Kronmiller B."/>
            <person name="Shen D."/>
            <person name="Strem M.D."/>
            <person name="Amoako-Attah I."/>
            <person name="Akrofi A.Y."/>
            <person name="Begoude B.A."/>
            <person name="Ten Hoopen G.M."/>
            <person name="Coulibaly K."/>
            <person name="Kebe B.I."/>
            <person name="Melnick R.L."/>
            <person name="Guiltinan M.J."/>
            <person name="Tyler B.M."/>
            <person name="Meinhardt L.W."/>
            <person name="Bailey B.A."/>
        </authorList>
    </citation>
    <scope>NUCLEOTIDE SEQUENCE [LARGE SCALE GENOMIC DNA]</scope>
    <source>
        <strain evidence="2">sbr112.9</strain>
    </source>
</reference>
<proteinExistence type="predicted"/>
<evidence type="ECO:0000313" key="1">
    <source>
        <dbReference type="EMBL" id="POM57741.1"/>
    </source>
</evidence>
<dbReference type="AlphaFoldDB" id="A0A2P4WWS5"/>
<accession>A0A2P4WWS5</accession>
<organism evidence="1 2">
    <name type="scientific">Phytophthora palmivora</name>
    <dbReference type="NCBI Taxonomy" id="4796"/>
    <lineage>
        <taxon>Eukaryota</taxon>
        <taxon>Sar</taxon>
        <taxon>Stramenopiles</taxon>
        <taxon>Oomycota</taxon>
        <taxon>Peronosporomycetes</taxon>
        <taxon>Peronosporales</taxon>
        <taxon>Peronosporaceae</taxon>
        <taxon>Phytophthora</taxon>
    </lineage>
</organism>
<protein>
    <submittedName>
        <fullName evidence="1">Multidrug resistance protein ABC Superfamily</fullName>
    </submittedName>
</protein>
<gene>
    <name evidence="1" type="ORF">PHPALM_37709</name>
</gene>